<comment type="caution">
    <text evidence="1">The sequence shown here is derived from an EMBL/GenBank/DDBJ whole genome shotgun (WGS) entry which is preliminary data.</text>
</comment>
<protein>
    <submittedName>
        <fullName evidence="1">Uncharacterized protein</fullName>
    </submittedName>
</protein>
<accession>I3IJI2</accession>
<evidence type="ECO:0000313" key="1">
    <source>
        <dbReference type="EMBL" id="GAB61877.1"/>
    </source>
</evidence>
<dbReference type="Proteomes" id="UP000002985">
    <property type="component" value="Unassembled WGS sequence"/>
</dbReference>
<proteinExistence type="predicted"/>
<sequence length="63" mass="7269">MCPFFLSNPPVSPFRKGEFLYFPPFLKGDQGGLRDVYGISSISTPLDPFLLERKFWCFTYINA</sequence>
<gene>
    <name evidence="1" type="ORF">KSU1_C0281</name>
</gene>
<organism evidence="1 2">
    <name type="scientific">Candidatus Jettenia caeni</name>
    <dbReference type="NCBI Taxonomy" id="247490"/>
    <lineage>
        <taxon>Bacteria</taxon>
        <taxon>Pseudomonadati</taxon>
        <taxon>Planctomycetota</taxon>
        <taxon>Candidatus Brocadiia</taxon>
        <taxon>Candidatus Brocadiales</taxon>
        <taxon>Candidatus Brocadiaceae</taxon>
        <taxon>Candidatus Jettenia</taxon>
    </lineage>
</organism>
<keyword evidence="2" id="KW-1185">Reference proteome</keyword>
<dbReference type="EMBL" id="BAFH01000003">
    <property type="protein sequence ID" value="GAB61877.1"/>
    <property type="molecule type" value="Genomic_DNA"/>
</dbReference>
<evidence type="ECO:0000313" key="2">
    <source>
        <dbReference type="Proteomes" id="UP000002985"/>
    </source>
</evidence>
<reference evidence="1 2" key="1">
    <citation type="journal article" date="2012" name="FEBS Lett.">
        <title>Anammox organism KSU-1 expresses a NirK-type copper-containing nitrite reductase instead of a NirS-type with cytochrome cd1.</title>
        <authorList>
            <person name="Hira D."/>
            <person name="Toh H."/>
            <person name="Migita C.T."/>
            <person name="Okubo H."/>
            <person name="Nishiyama T."/>
            <person name="Hattori M."/>
            <person name="Furukawa K."/>
            <person name="Fujii T."/>
        </authorList>
    </citation>
    <scope>NUCLEOTIDE SEQUENCE [LARGE SCALE GENOMIC DNA]</scope>
</reference>
<name>I3IJI2_9BACT</name>
<dbReference type="AlphaFoldDB" id="I3IJI2"/>